<dbReference type="PANTHER" id="PTHR24367">
    <property type="entry name" value="LEUCINE-RICH REPEAT-CONTAINING PROTEIN"/>
    <property type="match status" value="1"/>
</dbReference>
<dbReference type="InterPro" id="IPR005492">
    <property type="entry name" value="EPTP"/>
</dbReference>
<evidence type="ECO:0000256" key="1">
    <source>
        <dbReference type="ARBA" id="ARBA00004496"/>
    </source>
</evidence>
<dbReference type="PROSITE" id="PS50912">
    <property type="entry name" value="EAR"/>
    <property type="match status" value="1"/>
</dbReference>
<evidence type="ECO:0000256" key="4">
    <source>
        <dbReference type="ARBA" id="ARBA00022729"/>
    </source>
</evidence>
<dbReference type="InterPro" id="IPR001611">
    <property type="entry name" value="Leu-rich_rpt"/>
</dbReference>
<dbReference type="Gene3D" id="3.80.10.10">
    <property type="entry name" value="Ribonuclease Inhibitor"/>
    <property type="match status" value="1"/>
</dbReference>
<comment type="subcellular location">
    <subcellularLocation>
        <location evidence="1">Cytoplasm</location>
    </subcellularLocation>
    <subcellularLocation>
        <location evidence="8">Synapse</location>
    </subcellularLocation>
</comment>
<evidence type="ECO:0000256" key="8">
    <source>
        <dbReference type="ARBA" id="ARBA00034103"/>
    </source>
</evidence>
<protein>
    <recommendedName>
        <fullName evidence="9">Leucine-rich glioma-inactivated protein 1</fullName>
    </recommendedName>
</protein>
<keyword evidence="4 10" id="KW-0732">Signal</keyword>
<keyword evidence="13" id="KW-1185">Reference proteome</keyword>
<evidence type="ECO:0000256" key="9">
    <source>
        <dbReference type="ARBA" id="ARBA00040825"/>
    </source>
</evidence>
<evidence type="ECO:0000256" key="6">
    <source>
        <dbReference type="ARBA" id="ARBA00023018"/>
    </source>
</evidence>
<feature type="signal peptide" evidence="10">
    <location>
        <begin position="1"/>
        <end position="26"/>
    </location>
</feature>
<proteinExistence type="predicted"/>
<dbReference type="InterPro" id="IPR009039">
    <property type="entry name" value="EAR"/>
</dbReference>
<evidence type="ECO:0000256" key="3">
    <source>
        <dbReference type="ARBA" id="ARBA00022614"/>
    </source>
</evidence>
<reference evidence="13" key="3">
    <citation type="journal article" date="2014" name="Nature">
        <title>Elephant shark genome provides unique insights into gnathostome evolution.</title>
        <authorList>
            <consortium name="International Elephant Shark Genome Sequencing Consortium"/>
            <person name="Venkatesh B."/>
            <person name="Lee A.P."/>
            <person name="Ravi V."/>
            <person name="Maurya A.K."/>
            <person name="Lian M.M."/>
            <person name="Swann J.B."/>
            <person name="Ohta Y."/>
            <person name="Flajnik M.F."/>
            <person name="Sutoh Y."/>
            <person name="Kasahara M."/>
            <person name="Hoon S."/>
            <person name="Gangu V."/>
            <person name="Roy S.W."/>
            <person name="Irimia M."/>
            <person name="Korzh V."/>
            <person name="Kondrychyn I."/>
            <person name="Lim Z.W."/>
            <person name="Tay B.H."/>
            <person name="Tohari S."/>
            <person name="Kong K.W."/>
            <person name="Ho S."/>
            <person name="Lorente-Galdos B."/>
            <person name="Quilez J."/>
            <person name="Marques-Bonet T."/>
            <person name="Raney B.J."/>
            <person name="Ingham P.W."/>
            <person name="Tay A."/>
            <person name="Hillier L.W."/>
            <person name="Minx P."/>
            <person name="Boehm T."/>
            <person name="Wilson R.K."/>
            <person name="Brenner S."/>
            <person name="Warren W.C."/>
        </authorList>
    </citation>
    <scope>NUCLEOTIDE SEQUENCE [LARGE SCALE GENOMIC DNA]</scope>
</reference>
<dbReference type="SMART" id="SM00082">
    <property type="entry name" value="LRRCT"/>
    <property type="match status" value="1"/>
</dbReference>
<accession>A0A4W3JM10</accession>
<dbReference type="AlphaFoldDB" id="A0A4W3JM10"/>
<name>A0A4W3JM10_CALMI</name>
<feature type="chain" id="PRO_5021377598" description="Leucine-rich glioma-inactivated protein 1" evidence="10">
    <location>
        <begin position="27"/>
        <end position="232"/>
    </location>
</feature>
<evidence type="ECO:0000256" key="2">
    <source>
        <dbReference type="ARBA" id="ARBA00022490"/>
    </source>
</evidence>
<evidence type="ECO:0000313" key="12">
    <source>
        <dbReference type="Ensembl" id="ENSCMIP00000044529.1"/>
    </source>
</evidence>
<evidence type="ECO:0000256" key="10">
    <source>
        <dbReference type="SAM" id="SignalP"/>
    </source>
</evidence>
<keyword evidence="2" id="KW-0963">Cytoplasm</keyword>
<gene>
    <name evidence="12" type="primary">lgi1b</name>
</gene>
<feature type="domain" description="LRRCT" evidence="11">
    <location>
        <begin position="116"/>
        <end position="163"/>
    </location>
</feature>
<dbReference type="InterPro" id="IPR032675">
    <property type="entry name" value="LRR_dom_sf"/>
</dbReference>
<dbReference type="InterPro" id="IPR000483">
    <property type="entry name" value="Cys-rich_flank_reg_C"/>
</dbReference>
<dbReference type="GeneTree" id="ENSGT00940000159793"/>
<reference evidence="12" key="4">
    <citation type="submission" date="2025-08" db="UniProtKB">
        <authorList>
            <consortium name="Ensembl"/>
        </authorList>
    </citation>
    <scope>IDENTIFICATION</scope>
</reference>
<reference evidence="13" key="1">
    <citation type="journal article" date="2006" name="Science">
        <title>Ancient noncoding elements conserved in the human genome.</title>
        <authorList>
            <person name="Venkatesh B."/>
            <person name="Kirkness E.F."/>
            <person name="Loh Y.H."/>
            <person name="Halpern A.L."/>
            <person name="Lee A.P."/>
            <person name="Johnson J."/>
            <person name="Dandona N."/>
            <person name="Viswanathan L.D."/>
            <person name="Tay A."/>
            <person name="Venter J.C."/>
            <person name="Strausberg R.L."/>
            <person name="Brenner S."/>
        </authorList>
    </citation>
    <scope>NUCLEOTIDE SEQUENCE [LARGE SCALE GENOMIC DNA]</scope>
</reference>
<organism evidence="12 13">
    <name type="scientific">Callorhinchus milii</name>
    <name type="common">Ghost shark</name>
    <dbReference type="NCBI Taxonomy" id="7868"/>
    <lineage>
        <taxon>Eukaryota</taxon>
        <taxon>Metazoa</taxon>
        <taxon>Chordata</taxon>
        <taxon>Craniata</taxon>
        <taxon>Vertebrata</taxon>
        <taxon>Chondrichthyes</taxon>
        <taxon>Holocephali</taxon>
        <taxon>Chimaeriformes</taxon>
        <taxon>Callorhinchidae</taxon>
        <taxon>Callorhinchus</taxon>
    </lineage>
</organism>
<dbReference type="Pfam" id="PF13855">
    <property type="entry name" value="LRR_8"/>
    <property type="match status" value="1"/>
</dbReference>
<reference evidence="12" key="5">
    <citation type="submission" date="2025-09" db="UniProtKB">
        <authorList>
            <consortium name="Ensembl"/>
        </authorList>
    </citation>
    <scope>IDENTIFICATION</scope>
</reference>
<keyword evidence="6" id="KW-0770">Synapse</keyword>
<dbReference type="SUPFAM" id="SSF52058">
    <property type="entry name" value="L domain-like"/>
    <property type="match status" value="1"/>
</dbReference>
<dbReference type="Ensembl" id="ENSCMIT00000045168.1">
    <property type="protein sequence ID" value="ENSCMIP00000044529.1"/>
    <property type="gene ID" value="ENSCMIG00000018409.1"/>
</dbReference>
<evidence type="ECO:0000256" key="7">
    <source>
        <dbReference type="ARBA" id="ARBA00023180"/>
    </source>
</evidence>
<reference evidence="13" key="2">
    <citation type="journal article" date="2007" name="PLoS Biol.">
        <title>Survey sequencing and comparative analysis of the elephant shark (Callorhinchus milii) genome.</title>
        <authorList>
            <person name="Venkatesh B."/>
            <person name="Kirkness E.F."/>
            <person name="Loh Y.H."/>
            <person name="Halpern A.L."/>
            <person name="Lee A.P."/>
            <person name="Johnson J."/>
            <person name="Dandona N."/>
            <person name="Viswanathan L.D."/>
            <person name="Tay A."/>
            <person name="Venter J.C."/>
            <person name="Strausberg R.L."/>
            <person name="Brenner S."/>
        </authorList>
    </citation>
    <scope>NUCLEOTIDE SEQUENCE [LARGE SCALE GENOMIC DNA]</scope>
</reference>
<dbReference type="PANTHER" id="PTHR24367:SF17">
    <property type="entry name" value="LEUCINE-RICH GLIOMA-INACTIVATED PROTEIN 1"/>
    <property type="match status" value="1"/>
</dbReference>
<dbReference type="Proteomes" id="UP000314986">
    <property type="component" value="Unassembled WGS sequence"/>
</dbReference>
<dbReference type="InterPro" id="IPR051295">
    <property type="entry name" value="LGI_related"/>
</dbReference>
<sequence length="232" mass="26607">MENTTKCTKRFTLVVWILTLLFSTEAAKHKSARCPEKCICTEEHAQCVDSKFIPQHFPRDIVKSFMKSGFSTIPEGSFPNMKILQLLSLANNSLQTLPKDLFKGLESLTNIDLRNNFFHCDCKLKWLVEWLGSTNATVDEIFCESPIKGSKISSLSLKEFDCITTGFTIHQTLPFKSISIESFNYMNDIYVAIAQPSTGNCQILEWNHVELFFRNFESIAVLQEILYYMNML</sequence>
<keyword evidence="7" id="KW-0325">Glycoprotein</keyword>
<evidence type="ECO:0000259" key="11">
    <source>
        <dbReference type="SMART" id="SM00082"/>
    </source>
</evidence>
<evidence type="ECO:0000256" key="5">
    <source>
        <dbReference type="ARBA" id="ARBA00022737"/>
    </source>
</evidence>
<keyword evidence="3" id="KW-0433">Leucine-rich repeat</keyword>
<keyword evidence="5" id="KW-0677">Repeat</keyword>
<dbReference type="Pfam" id="PF03736">
    <property type="entry name" value="EPTP"/>
    <property type="match status" value="1"/>
</dbReference>
<evidence type="ECO:0000313" key="13">
    <source>
        <dbReference type="Proteomes" id="UP000314986"/>
    </source>
</evidence>